<accession>A0A437JDI9</accession>
<evidence type="ECO:0000313" key="1">
    <source>
        <dbReference type="EMBL" id="RVT43985.1"/>
    </source>
</evidence>
<dbReference type="Gene3D" id="3.30.2000.30">
    <property type="match status" value="1"/>
</dbReference>
<evidence type="ECO:0000313" key="2">
    <source>
        <dbReference type="Proteomes" id="UP000282977"/>
    </source>
</evidence>
<dbReference type="InterPro" id="IPR021508">
    <property type="entry name" value="Gp17-like"/>
</dbReference>
<dbReference type="EMBL" id="RZUL01000001">
    <property type="protein sequence ID" value="RVT43985.1"/>
    <property type="molecule type" value="Genomic_DNA"/>
</dbReference>
<proteinExistence type="predicted"/>
<dbReference type="Proteomes" id="UP000282977">
    <property type="component" value="Unassembled WGS sequence"/>
</dbReference>
<sequence length="128" mass="13426">MAPEMAVRAAALAALRGDAALDALLNGMFDGPPGKASAPYAILGDCIGADWGTKDAPGREVRLTLIVQDKGETGAALAEMLALADAAIGRITVPGWQVASARLLRSRIVRAREEGWRATVDYRVRVLG</sequence>
<dbReference type="Pfam" id="PF11367">
    <property type="entry name" value="Tail_completion_gp17"/>
    <property type="match status" value="1"/>
</dbReference>
<name>A0A437JDI9_9SPHN</name>
<protein>
    <submittedName>
        <fullName evidence="1">DUF3168 domain-containing protein</fullName>
    </submittedName>
</protein>
<keyword evidence="2" id="KW-1185">Reference proteome</keyword>
<reference evidence="1 2" key="1">
    <citation type="submission" date="2019-01" db="EMBL/GenBank/DDBJ databases">
        <authorList>
            <person name="Chen W.-M."/>
        </authorList>
    </citation>
    <scope>NUCLEOTIDE SEQUENCE [LARGE SCALE GENOMIC DNA]</scope>
    <source>
        <strain evidence="1 2">TLA-22</strain>
    </source>
</reference>
<comment type="caution">
    <text evidence="1">The sequence shown here is derived from an EMBL/GenBank/DDBJ whole genome shotgun (WGS) entry which is preliminary data.</text>
</comment>
<dbReference type="OrthoDB" id="7450850at2"/>
<dbReference type="InterPro" id="IPR053745">
    <property type="entry name" value="Viral_Tail_Comp_sf"/>
</dbReference>
<organism evidence="1 2">
    <name type="scientific">Sphingobium algorifonticola</name>
    <dbReference type="NCBI Taxonomy" id="2008318"/>
    <lineage>
        <taxon>Bacteria</taxon>
        <taxon>Pseudomonadati</taxon>
        <taxon>Pseudomonadota</taxon>
        <taxon>Alphaproteobacteria</taxon>
        <taxon>Sphingomonadales</taxon>
        <taxon>Sphingomonadaceae</taxon>
        <taxon>Sphingobium</taxon>
    </lineage>
</organism>
<gene>
    <name evidence="1" type="ORF">ENE74_02020</name>
</gene>
<dbReference type="AlphaFoldDB" id="A0A437JDI9"/>